<comment type="caution">
    <text evidence="1">The sequence shown here is derived from an EMBL/GenBank/DDBJ whole genome shotgun (WGS) entry which is preliminary data.</text>
</comment>
<evidence type="ECO:0000313" key="1">
    <source>
        <dbReference type="EMBL" id="MEZ3166949.1"/>
    </source>
</evidence>
<dbReference type="InterPro" id="IPR003329">
    <property type="entry name" value="Cytidylyl_trans"/>
</dbReference>
<organism evidence="1 2">
    <name type="scientific">Halorubrum ejinorense</name>
    <dbReference type="NCBI Taxonomy" id="425309"/>
    <lineage>
        <taxon>Archaea</taxon>
        <taxon>Methanobacteriati</taxon>
        <taxon>Methanobacteriota</taxon>
        <taxon>Stenosarchaea group</taxon>
        <taxon>Halobacteria</taxon>
        <taxon>Halobacteriales</taxon>
        <taxon>Haloferacaceae</taxon>
        <taxon>Halorubrum</taxon>
    </lineage>
</organism>
<dbReference type="EMBL" id="JBEDNW010000003">
    <property type="protein sequence ID" value="MEZ3166949.1"/>
    <property type="molecule type" value="Genomic_DNA"/>
</dbReference>
<protein>
    <submittedName>
        <fullName evidence="1">Glycosyltransferase family protein</fullName>
    </submittedName>
</protein>
<dbReference type="Pfam" id="PF02348">
    <property type="entry name" value="CTP_transf_3"/>
    <property type="match status" value="1"/>
</dbReference>
<dbReference type="Gene3D" id="3.90.550.10">
    <property type="entry name" value="Spore Coat Polysaccharide Biosynthesis Protein SpsA, Chain A"/>
    <property type="match status" value="1"/>
</dbReference>
<proteinExistence type="predicted"/>
<dbReference type="CDD" id="cd02518">
    <property type="entry name" value="GT2_SpsF"/>
    <property type="match status" value="1"/>
</dbReference>
<reference evidence="1 2" key="1">
    <citation type="submission" date="2024-06" db="EMBL/GenBank/DDBJ databases">
        <title>Halorubrum miltondacostae sp. nov., a potential PHA producer isolated from an inland solar saltern in Rio Maior, Portugal.</title>
        <authorList>
            <person name="Albuquerque L."/>
            <person name="Viver T."/>
            <person name="Barroso C."/>
            <person name="Claudino R."/>
            <person name="Galvan M."/>
            <person name="Simoes G."/>
            <person name="Lobo Da Cunha A."/>
            <person name="Egas C."/>
        </authorList>
    </citation>
    <scope>NUCLEOTIDE SEQUENCE [LARGE SCALE GENOMIC DNA]</scope>
    <source>
        <strain evidence="1 2">DSM 18646</strain>
    </source>
</reference>
<name>A0ABV4IK81_9EURY</name>
<gene>
    <name evidence="1" type="ORF">ABNG02_06385</name>
</gene>
<evidence type="ECO:0000313" key="2">
    <source>
        <dbReference type="Proteomes" id="UP001567571"/>
    </source>
</evidence>
<sequence length="247" mass="28005">MNVTAVIQARVGSTRLPGKVMYPLNGRHVLEHVVARTESATLVDEVIVATSTEPRDDVIDERVSHFGTDVFRGSESDVLGRMYDAARTANADVIVRITGDCPLIDPGTIDAVVRPIQDGATQYAANIFERTFPRGLDVEAFTFESFERVANETTEPHHREHVTPYYREESERFKTASITSDTVFNDSQFQDRDDLRLTLDEAADYEVLRRIYDHVPYDDILPIRNAIRYVDENDLMELNASVEQKSH</sequence>
<dbReference type="RefSeq" id="WP_343779167.1">
    <property type="nucleotide sequence ID" value="NZ_BAAADQ010000013.1"/>
</dbReference>
<dbReference type="Proteomes" id="UP001567571">
    <property type="component" value="Unassembled WGS sequence"/>
</dbReference>
<dbReference type="SUPFAM" id="SSF53448">
    <property type="entry name" value="Nucleotide-diphospho-sugar transferases"/>
    <property type="match status" value="1"/>
</dbReference>
<dbReference type="PANTHER" id="PTHR42866:SF1">
    <property type="entry name" value="SPORE COAT POLYSACCHARIDE BIOSYNTHESIS PROTEIN SPSF"/>
    <property type="match status" value="1"/>
</dbReference>
<accession>A0ABV4IK81</accession>
<keyword evidence="2" id="KW-1185">Reference proteome</keyword>
<dbReference type="PANTHER" id="PTHR42866">
    <property type="entry name" value="3-DEOXY-MANNO-OCTULOSONATE CYTIDYLYLTRANSFERASE"/>
    <property type="match status" value="1"/>
</dbReference>
<dbReference type="InterPro" id="IPR029044">
    <property type="entry name" value="Nucleotide-diphossugar_trans"/>
</dbReference>